<name>A0ABV1BX66_9FIRM</name>
<organism evidence="2 3">
    <name type="scientific">[Lactobacillus] rogosae</name>
    <dbReference type="NCBI Taxonomy" id="706562"/>
    <lineage>
        <taxon>Bacteria</taxon>
        <taxon>Bacillati</taxon>
        <taxon>Bacillota</taxon>
        <taxon>Clostridia</taxon>
        <taxon>Lachnospirales</taxon>
        <taxon>Lachnospiraceae</taxon>
        <taxon>Lachnospira</taxon>
    </lineage>
</organism>
<evidence type="ECO:0000313" key="2">
    <source>
        <dbReference type="EMBL" id="MEQ2379553.1"/>
    </source>
</evidence>
<dbReference type="EMBL" id="JBBMER010000004">
    <property type="protein sequence ID" value="MEQ2379553.1"/>
    <property type="molecule type" value="Genomic_DNA"/>
</dbReference>
<comment type="caution">
    <text evidence="2">The sequence shown here is derived from an EMBL/GenBank/DDBJ whole genome shotgun (WGS) entry which is preliminary data.</text>
</comment>
<evidence type="ECO:0000256" key="1">
    <source>
        <dbReference type="SAM" id="Coils"/>
    </source>
</evidence>
<protein>
    <recommendedName>
        <fullName evidence="4">DUF1617 family protein</fullName>
    </recommendedName>
</protein>
<dbReference type="Proteomes" id="UP001442364">
    <property type="component" value="Unassembled WGS sequence"/>
</dbReference>
<accession>A0ABV1BX66</accession>
<dbReference type="RefSeq" id="WP_349153530.1">
    <property type="nucleotide sequence ID" value="NZ_JBBMER010000004.1"/>
</dbReference>
<keyword evidence="3" id="KW-1185">Reference proteome</keyword>
<gene>
    <name evidence="2" type="ORF">WMO14_06635</name>
</gene>
<evidence type="ECO:0008006" key="4">
    <source>
        <dbReference type="Google" id="ProtNLM"/>
    </source>
</evidence>
<keyword evidence="1" id="KW-0175">Coiled coil</keyword>
<evidence type="ECO:0000313" key="3">
    <source>
        <dbReference type="Proteomes" id="UP001442364"/>
    </source>
</evidence>
<feature type="coiled-coil region" evidence="1">
    <location>
        <begin position="1"/>
        <end position="57"/>
    </location>
</feature>
<sequence>MKFTIKQIDRCAAELQKLQNSKRHWPVKVNYAIAKNLKALLAELEVYNAERTRVLKENALKDENGNAVVEDGSYKFAEDKEQEVIKEIDDMYNIETELDVYMIKLEDVNECDSEGYDGTTLEDITAIEFMIQE</sequence>
<reference evidence="2 3" key="1">
    <citation type="submission" date="2024-03" db="EMBL/GenBank/DDBJ databases">
        <title>Human intestinal bacterial collection.</title>
        <authorList>
            <person name="Pauvert C."/>
            <person name="Hitch T.C.A."/>
            <person name="Clavel T."/>
        </authorList>
    </citation>
    <scope>NUCLEOTIDE SEQUENCE [LARGE SCALE GENOMIC DNA]</scope>
    <source>
        <strain evidence="2 3">CLA-AA-H255</strain>
    </source>
</reference>
<proteinExistence type="predicted"/>